<evidence type="ECO:0000313" key="3">
    <source>
        <dbReference type="Proteomes" id="UP000027192"/>
    </source>
</evidence>
<gene>
    <name evidence="2" type="ORF">EA58_16215</name>
</gene>
<feature type="domain" description="Glycosyl transferase family 25" evidence="1">
    <location>
        <begin position="2"/>
        <end position="178"/>
    </location>
</feature>
<dbReference type="InterPro" id="IPR002654">
    <property type="entry name" value="Glyco_trans_25"/>
</dbReference>
<dbReference type="STRING" id="1654360.EA58_16215"/>
<keyword evidence="3" id="KW-1185">Reference proteome</keyword>
<accession>A0A066RSK1</accession>
<dbReference type="Pfam" id="PF01755">
    <property type="entry name" value="Glyco_transf_25"/>
    <property type="match status" value="1"/>
</dbReference>
<protein>
    <recommendedName>
        <fullName evidence="1">Glycosyl transferase family 25 domain-containing protein</fullName>
    </recommendedName>
</protein>
<evidence type="ECO:0000259" key="1">
    <source>
        <dbReference type="Pfam" id="PF01755"/>
    </source>
</evidence>
<reference evidence="2 3" key="1">
    <citation type="submission" date="2014-04" db="EMBL/GenBank/DDBJ databases">
        <title>Draft genome sequence of Photobacterium halotolerans S2753: a solonamide, ngercheumicin and holomycin producer.</title>
        <authorList>
            <person name="Machado H.R."/>
            <person name="Gram L."/>
        </authorList>
    </citation>
    <scope>NUCLEOTIDE SEQUENCE [LARGE SCALE GENOMIC DNA]</scope>
    <source>
        <strain evidence="2 3">S2753</strain>
    </source>
</reference>
<dbReference type="CDD" id="cd06532">
    <property type="entry name" value="Glyco_transf_25"/>
    <property type="match status" value="1"/>
</dbReference>
<comment type="caution">
    <text evidence="2">The sequence shown here is derived from an EMBL/GenBank/DDBJ whole genome shotgun (WGS) entry which is preliminary data.</text>
</comment>
<proteinExistence type="predicted"/>
<dbReference type="AlphaFoldDB" id="A0A066RSK1"/>
<dbReference type="OrthoDB" id="9816113at2"/>
<name>A0A066RSK1_9GAMM</name>
<dbReference type="EMBL" id="JMIB01000030">
    <property type="protein sequence ID" value="KDM90652.1"/>
    <property type="molecule type" value="Genomic_DNA"/>
</dbReference>
<dbReference type="Proteomes" id="UP000027192">
    <property type="component" value="Unassembled WGS sequence"/>
</dbReference>
<organism evidence="2 3">
    <name type="scientific">Photobacterium galatheae</name>
    <dbReference type="NCBI Taxonomy" id="1654360"/>
    <lineage>
        <taxon>Bacteria</taxon>
        <taxon>Pseudomonadati</taxon>
        <taxon>Pseudomonadota</taxon>
        <taxon>Gammaproteobacteria</taxon>
        <taxon>Vibrionales</taxon>
        <taxon>Vibrionaceae</taxon>
        <taxon>Photobacterium</taxon>
    </lineage>
</organism>
<sequence length="240" mass="27284">MKTYVVSLARSTERREHMQALLSQAGIPFEFFDAVDGTASDQFLHCNKAVPELTFKRKGYHLVPAEIACFASHFALWEKCVELDEPIVILEDNVALLTENIPTLLAELRQHIEQCGYIKLSAHQPSQYTAVFDIDGKYSLGLYRKGTCGTSAYILSPTAAKQFIQHAQSFIEPVDDYMEKPWRHGVKAYHVFPSVLERSQTKTVIGTTRKQKHPVGLSRKLYIEGFRAYETLMRTLTKVI</sequence>
<evidence type="ECO:0000313" key="2">
    <source>
        <dbReference type="EMBL" id="KDM90652.1"/>
    </source>
</evidence>